<dbReference type="GO" id="GO:0009423">
    <property type="term" value="P:chorismate biosynthetic process"/>
    <property type="evidence" value="ECO:0007669"/>
    <property type="project" value="TreeGrafter"/>
</dbReference>
<evidence type="ECO:0000256" key="2">
    <source>
        <dbReference type="ARBA" id="ARBA00023002"/>
    </source>
</evidence>
<dbReference type="GO" id="GO:0004764">
    <property type="term" value="F:shikimate 3-dehydrogenase (NADP+) activity"/>
    <property type="evidence" value="ECO:0007669"/>
    <property type="project" value="InterPro"/>
</dbReference>
<dbReference type="GO" id="GO:0050661">
    <property type="term" value="F:NADP binding"/>
    <property type="evidence" value="ECO:0007669"/>
    <property type="project" value="TreeGrafter"/>
</dbReference>
<dbReference type="SUPFAM" id="SSF51735">
    <property type="entry name" value="NAD(P)-binding Rossmann-fold domains"/>
    <property type="match status" value="1"/>
</dbReference>
<dbReference type="PANTHER" id="PTHR21089:SF1">
    <property type="entry name" value="BIFUNCTIONAL 3-DEHYDROQUINATE DEHYDRATASE_SHIKIMATE DEHYDROGENASE, CHLOROPLASTIC"/>
    <property type="match status" value="1"/>
</dbReference>
<comment type="caution">
    <text evidence="5">The sequence shown here is derived from an EMBL/GenBank/DDBJ whole genome shotgun (WGS) entry which is preliminary data.</text>
</comment>
<dbReference type="GO" id="GO:0009073">
    <property type="term" value="P:aromatic amino acid family biosynthetic process"/>
    <property type="evidence" value="ECO:0007669"/>
    <property type="project" value="UniProtKB-KW"/>
</dbReference>
<evidence type="ECO:0000256" key="3">
    <source>
        <dbReference type="ARBA" id="ARBA00023141"/>
    </source>
</evidence>
<protein>
    <submittedName>
        <fullName evidence="5">Shikimate dehydrogenase</fullName>
    </submittedName>
</protein>
<dbReference type="SUPFAM" id="SSF53223">
    <property type="entry name" value="Aminoacid dehydrogenase-like, N-terminal domain"/>
    <property type="match status" value="1"/>
</dbReference>
<dbReference type="EMBL" id="MAAX01000111">
    <property type="protein sequence ID" value="OUS14972.1"/>
    <property type="molecule type" value="Genomic_DNA"/>
</dbReference>
<evidence type="ECO:0000259" key="4">
    <source>
        <dbReference type="Pfam" id="PF08501"/>
    </source>
</evidence>
<dbReference type="Proteomes" id="UP000196102">
    <property type="component" value="Unassembled WGS sequence"/>
</dbReference>
<dbReference type="GO" id="GO:0019632">
    <property type="term" value="P:shikimate metabolic process"/>
    <property type="evidence" value="ECO:0007669"/>
    <property type="project" value="TreeGrafter"/>
</dbReference>
<evidence type="ECO:0000313" key="6">
    <source>
        <dbReference type="Proteomes" id="UP000196102"/>
    </source>
</evidence>
<keyword evidence="3" id="KW-0057">Aromatic amino acid biosynthesis</keyword>
<dbReference type="GO" id="GO:0005829">
    <property type="term" value="C:cytosol"/>
    <property type="evidence" value="ECO:0007669"/>
    <property type="project" value="TreeGrafter"/>
</dbReference>
<dbReference type="AlphaFoldDB" id="A0A1Z8AXB2"/>
<accession>A0A1Z8AXB2</accession>
<name>A0A1Z8AXB2_9FLAO</name>
<comment type="pathway">
    <text evidence="1">Metabolic intermediate biosynthesis; chorismate biosynthesis; chorismate from D-erythrose 4-phosphate and phosphoenolpyruvate: step 4/7.</text>
</comment>
<proteinExistence type="predicted"/>
<dbReference type="InterPro" id="IPR036291">
    <property type="entry name" value="NAD(P)-bd_dom_sf"/>
</dbReference>
<reference evidence="6" key="1">
    <citation type="journal article" date="2017" name="Proc. Natl. Acad. Sci. U.S.A.">
        <title>Simulation of Deepwater Horizon oil plume reveals substrate specialization within a complex community of hydrocarbon-degraders.</title>
        <authorList>
            <person name="Hu P."/>
            <person name="Dubinsky E.A."/>
            <person name="Probst A.J."/>
            <person name="Wang J."/>
            <person name="Sieber C.M.K."/>
            <person name="Tom L.M."/>
            <person name="Gardinali P."/>
            <person name="Banfield J.F."/>
            <person name="Atlas R.M."/>
            <person name="Andersen G.L."/>
        </authorList>
    </citation>
    <scope>NUCLEOTIDE SEQUENCE [LARGE SCALE GENOMIC DNA]</scope>
</reference>
<gene>
    <name evidence="5" type="primary">aroE</name>
    <name evidence="5" type="ORF">A9Q93_07175</name>
</gene>
<evidence type="ECO:0000313" key="5">
    <source>
        <dbReference type="EMBL" id="OUS14972.1"/>
    </source>
</evidence>
<dbReference type="PANTHER" id="PTHR21089">
    <property type="entry name" value="SHIKIMATE DEHYDROGENASE"/>
    <property type="match status" value="1"/>
</dbReference>
<dbReference type="CDD" id="cd01065">
    <property type="entry name" value="NAD_bind_Shikimate_DH"/>
    <property type="match status" value="1"/>
</dbReference>
<dbReference type="Pfam" id="PF08501">
    <property type="entry name" value="Shikimate_dh_N"/>
    <property type="match status" value="1"/>
</dbReference>
<dbReference type="Gene3D" id="3.40.50.720">
    <property type="entry name" value="NAD(P)-binding Rossmann-like Domain"/>
    <property type="match status" value="1"/>
</dbReference>
<sequence length="263" mass="30225">MEIKQIPSSIFGLVGERLDYSFSRSYFSEKFEKLGLEDHHYRNFEMSRDFLLSRFRESVTYNEQTRTTNGKNEILRGLNVTIPYKEHMLQVVDDISEEAKVIGAINTVTIEDNIWTGHNTDCYGFAKSLEKFLPIKKNALILGTGGASKAVAYTLEAMQIPFLFVSRNPQDEFTIDYKSVNKEVLEMVSLIVNTTPLGVVPDVHLRPDIPYEHLNDSHILYDLVYNPALTMFMKLGQQKGSQVINGHEMLKHQAEKAWELWNK</sequence>
<feature type="domain" description="Shikimate dehydrogenase substrate binding N-terminal" evidence="4">
    <location>
        <begin position="13"/>
        <end position="108"/>
    </location>
</feature>
<dbReference type="RefSeq" id="WP_303686730.1">
    <property type="nucleotide sequence ID" value="NZ_CAJXYO010000028.1"/>
</dbReference>
<dbReference type="InterPro" id="IPR022893">
    <property type="entry name" value="Shikimate_DH_fam"/>
</dbReference>
<organism evidence="5 6">
    <name type="scientific">Nonlabens dokdonensis</name>
    <dbReference type="NCBI Taxonomy" id="328515"/>
    <lineage>
        <taxon>Bacteria</taxon>
        <taxon>Pseudomonadati</taxon>
        <taxon>Bacteroidota</taxon>
        <taxon>Flavobacteriia</taxon>
        <taxon>Flavobacteriales</taxon>
        <taxon>Flavobacteriaceae</taxon>
        <taxon>Nonlabens</taxon>
    </lineage>
</organism>
<dbReference type="Gene3D" id="3.40.50.10860">
    <property type="entry name" value="Leucine Dehydrogenase, chain A, domain 1"/>
    <property type="match status" value="1"/>
</dbReference>
<dbReference type="InterPro" id="IPR013708">
    <property type="entry name" value="Shikimate_DH-bd_N"/>
</dbReference>
<dbReference type="InterPro" id="IPR046346">
    <property type="entry name" value="Aminoacid_DH-like_N_sf"/>
</dbReference>
<keyword evidence="3" id="KW-0028">Amino-acid biosynthesis</keyword>
<evidence type="ECO:0000256" key="1">
    <source>
        <dbReference type="ARBA" id="ARBA00004871"/>
    </source>
</evidence>
<keyword evidence="2" id="KW-0560">Oxidoreductase</keyword>